<dbReference type="Gene3D" id="3.40.50.12580">
    <property type="match status" value="1"/>
</dbReference>
<dbReference type="PANTHER" id="PTHR37316:SF3">
    <property type="entry name" value="TEICHOIC ACID GLYCEROL-PHOSPHATE TRANSFERASE"/>
    <property type="match status" value="1"/>
</dbReference>
<keyword evidence="3" id="KW-1003">Cell membrane</keyword>
<keyword evidence="8" id="KW-1185">Reference proteome</keyword>
<dbReference type="Pfam" id="PF04464">
    <property type="entry name" value="Glyphos_transf"/>
    <property type="match status" value="1"/>
</dbReference>
<comment type="similarity">
    <text evidence="2">Belongs to the CDP-glycerol glycerophosphotransferase family.</text>
</comment>
<evidence type="ECO:0000256" key="5">
    <source>
        <dbReference type="ARBA" id="ARBA00022944"/>
    </source>
</evidence>
<evidence type="ECO:0000256" key="1">
    <source>
        <dbReference type="ARBA" id="ARBA00004202"/>
    </source>
</evidence>
<name>A0ABT7UD90_9FIRM</name>
<evidence type="ECO:0000256" key="6">
    <source>
        <dbReference type="ARBA" id="ARBA00023136"/>
    </source>
</evidence>
<dbReference type="PANTHER" id="PTHR37316">
    <property type="entry name" value="TEICHOIC ACID GLYCEROL-PHOSPHATE PRIMASE"/>
    <property type="match status" value="1"/>
</dbReference>
<evidence type="ECO:0000313" key="7">
    <source>
        <dbReference type="EMBL" id="MDM8157592.1"/>
    </source>
</evidence>
<protein>
    <submittedName>
        <fullName evidence="7">CDP-glycerol glycerophosphotransferase family protein</fullName>
    </submittedName>
</protein>
<keyword evidence="5" id="KW-0777">Teichoic acid biosynthesis</keyword>
<dbReference type="InterPro" id="IPR051612">
    <property type="entry name" value="Teichoic_Acid_Biosynth"/>
</dbReference>
<dbReference type="InterPro" id="IPR043148">
    <property type="entry name" value="TagF_C"/>
</dbReference>
<proteinExistence type="inferred from homology"/>
<comment type="caution">
    <text evidence="7">The sequence shown here is derived from an EMBL/GenBank/DDBJ whole genome shotgun (WGS) entry which is preliminary data.</text>
</comment>
<keyword evidence="4" id="KW-0808">Transferase</keyword>
<dbReference type="EMBL" id="JAUDCG010000034">
    <property type="protein sequence ID" value="MDM8157592.1"/>
    <property type="molecule type" value="Genomic_DNA"/>
</dbReference>
<reference evidence="7" key="2">
    <citation type="submission" date="2023-06" db="EMBL/GenBank/DDBJ databases">
        <authorList>
            <person name="Zeman M."/>
            <person name="Kubasova T."/>
            <person name="Jahodarova E."/>
            <person name="Nykrynova M."/>
            <person name="Rychlik I."/>
        </authorList>
    </citation>
    <scope>NUCLEOTIDE SEQUENCE</scope>
    <source>
        <strain evidence="7">ET39</strain>
    </source>
</reference>
<dbReference type="Proteomes" id="UP001529340">
    <property type="component" value="Unassembled WGS sequence"/>
</dbReference>
<gene>
    <name evidence="7" type="ORF">QUV96_08075</name>
</gene>
<evidence type="ECO:0000256" key="3">
    <source>
        <dbReference type="ARBA" id="ARBA00022475"/>
    </source>
</evidence>
<evidence type="ECO:0000256" key="2">
    <source>
        <dbReference type="ARBA" id="ARBA00010488"/>
    </source>
</evidence>
<organism evidence="7 8">
    <name type="scientific">Amedibacillus dolichus</name>
    <dbReference type="NCBI Taxonomy" id="31971"/>
    <lineage>
        <taxon>Bacteria</taxon>
        <taxon>Bacillati</taxon>
        <taxon>Bacillota</taxon>
        <taxon>Erysipelotrichia</taxon>
        <taxon>Erysipelotrichales</taxon>
        <taxon>Erysipelotrichaceae</taxon>
        <taxon>Amedibacillus</taxon>
    </lineage>
</organism>
<keyword evidence="6" id="KW-0472">Membrane</keyword>
<dbReference type="InterPro" id="IPR007554">
    <property type="entry name" value="Glycerophosphate_synth"/>
</dbReference>
<evidence type="ECO:0000256" key="4">
    <source>
        <dbReference type="ARBA" id="ARBA00022679"/>
    </source>
</evidence>
<evidence type="ECO:0000313" key="8">
    <source>
        <dbReference type="Proteomes" id="UP001529340"/>
    </source>
</evidence>
<dbReference type="InterPro" id="IPR043149">
    <property type="entry name" value="TagF_N"/>
</dbReference>
<dbReference type="SUPFAM" id="SSF53756">
    <property type="entry name" value="UDP-Glycosyltransferase/glycogen phosphorylase"/>
    <property type="match status" value="1"/>
</dbReference>
<dbReference type="RefSeq" id="WP_289608037.1">
    <property type="nucleotide sequence ID" value="NZ_JAUDCG010000034.1"/>
</dbReference>
<accession>A0ABT7UD90</accession>
<reference evidence="7" key="1">
    <citation type="submission" date="2023-06" db="EMBL/GenBank/DDBJ databases">
        <title>Identification and characterization of horizontal gene transfer across gut microbiota members of farm animals based on homology search.</title>
        <authorList>
            <person name="Schwarzerova J."/>
            <person name="Nykrynova M."/>
            <person name="Jureckova K."/>
            <person name="Cejkova D."/>
            <person name="Rychlik I."/>
        </authorList>
    </citation>
    <scope>NUCLEOTIDE SEQUENCE</scope>
    <source>
        <strain evidence="7">ET39</strain>
    </source>
</reference>
<dbReference type="Gene3D" id="3.40.50.11820">
    <property type="match status" value="1"/>
</dbReference>
<sequence>MNDVLYAYYQECRQTMPVDATLVFLESHNGMELAGNLFAIARELTTQPAFQHLRICVCCLQDHLRSLQALCAHYGMQRITFVIRESREYLEVLATAGTLFTDVAFHPLFLKRSGQRCIATWHGTPLKTLGFDYMADEYVVGNQKRGFTLADLLIMPNVYTWERIEHSYQLEGMVHARIVYGGSPRNSVFFDEERRNALRHSLGVADKRVIAYLPTWRGKVIDVDARAQSEQLQDLLEEIDDRLDDDMVLWAKLHRLNHQQLQLGHLRHIVAFPQGLDTYDVLNAADVLVSDYSSVLFDFACTRRKIVLFCYDYRQYVRQRGCYFDPAQLPFPLCTDVDSLVDALRSPDGWEDAAFVQRFVAHDSLHACRNLCAHIFGGPKLHEVRQPVDPARRVLCFVGELNKGKETDALFHYLRETFGADRCFITYMNHLFKTHYERLWQFPFACQVPMYMYQGCYAHFLPRERIALEKIRRSIAEGKEVDAAAEETLAEQGRREYRRYLYENTYDRFVRCGGLDIESLKWFAVFSGEKWLILQENMLEKAGRHPEYAYFLKRAMGRADRIGYANEALARRSVRLLGSFTCQQQILSLYPDETEGM</sequence>
<comment type="subcellular location">
    <subcellularLocation>
        <location evidence="1">Cell membrane</location>
        <topology evidence="1">Peripheral membrane protein</topology>
    </subcellularLocation>
</comment>